<dbReference type="AlphaFoldDB" id="A0A0E9SV94"/>
<organism evidence="1">
    <name type="scientific">Anguilla anguilla</name>
    <name type="common">European freshwater eel</name>
    <name type="synonym">Muraena anguilla</name>
    <dbReference type="NCBI Taxonomy" id="7936"/>
    <lineage>
        <taxon>Eukaryota</taxon>
        <taxon>Metazoa</taxon>
        <taxon>Chordata</taxon>
        <taxon>Craniata</taxon>
        <taxon>Vertebrata</taxon>
        <taxon>Euteleostomi</taxon>
        <taxon>Actinopterygii</taxon>
        <taxon>Neopterygii</taxon>
        <taxon>Teleostei</taxon>
        <taxon>Anguilliformes</taxon>
        <taxon>Anguillidae</taxon>
        <taxon>Anguilla</taxon>
    </lineage>
</organism>
<accession>A0A0E9SV94</accession>
<evidence type="ECO:0000313" key="1">
    <source>
        <dbReference type="EMBL" id="JAH44570.1"/>
    </source>
</evidence>
<sequence>MCFLFSTFRPYGEVPRADHPAVSPPICGVDETTS</sequence>
<name>A0A0E9SV94_ANGAN</name>
<reference evidence="1" key="1">
    <citation type="submission" date="2014-11" db="EMBL/GenBank/DDBJ databases">
        <authorList>
            <person name="Amaro Gonzalez C."/>
        </authorList>
    </citation>
    <scope>NUCLEOTIDE SEQUENCE</scope>
</reference>
<protein>
    <submittedName>
        <fullName evidence="1">Uncharacterized protein</fullName>
    </submittedName>
</protein>
<dbReference type="EMBL" id="GBXM01064007">
    <property type="protein sequence ID" value="JAH44570.1"/>
    <property type="molecule type" value="Transcribed_RNA"/>
</dbReference>
<reference evidence="1" key="2">
    <citation type="journal article" date="2015" name="Fish Shellfish Immunol.">
        <title>Early steps in the European eel (Anguilla anguilla)-Vibrio vulnificus interaction in the gills: Role of the RtxA13 toxin.</title>
        <authorList>
            <person name="Callol A."/>
            <person name="Pajuelo D."/>
            <person name="Ebbesson L."/>
            <person name="Teles M."/>
            <person name="MacKenzie S."/>
            <person name="Amaro C."/>
        </authorList>
    </citation>
    <scope>NUCLEOTIDE SEQUENCE</scope>
</reference>
<proteinExistence type="predicted"/>